<proteinExistence type="predicted"/>
<comment type="caution">
    <text evidence="2">The sequence shown here is derived from an EMBL/GenBank/DDBJ whole genome shotgun (WGS) entry which is preliminary data.</text>
</comment>
<name>A0A1G2ECF9_9BACT</name>
<evidence type="ECO:0000256" key="1">
    <source>
        <dbReference type="SAM" id="Phobius"/>
    </source>
</evidence>
<dbReference type="AlphaFoldDB" id="A0A1G2ECF9"/>
<sequence length="111" mass="12789">MSTIALNLPLSASFKLNLNLRFFRTLFLMIAIPILIFHIIQSAELAKDRYILEEGRVKLANLIEEKGELEINFSKVQSMANLDAYLLGRNFEKDAKTKYIQIYLPLVRSGR</sequence>
<gene>
    <name evidence="2" type="ORF">A3A08_00685</name>
</gene>
<reference evidence="2 3" key="1">
    <citation type="journal article" date="2016" name="Nat. Commun.">
        <title>Thousands of microbial genomes shed light on interconnected biogeochemical processes in an aquifer system.</title>
        <authorList>
            <person name="Anantharaman K."/>
            <person name="Brown C.T."/>
            <person name="Hug L.A."/>
            <person name="Sharon I."/>
            <person name="Castelle C.J."/>
            <person name="Probst A.J."/>
            <person name="Thomas B.C."/>
            <person name="Singh A."/>
            <person name="Wilkins M.J."/>
            <person name="Karaoz U."/>
            <person name="Brodie E.L."/>
            <person name="Williams K.H."/>
            <person name="Hubbard S.S."/>
            <person name="Banfield J.F."/>
        </authorList>
    </citation>
    <scope>NUCLEOTIDE SEQUENCE [LARGE SCALE GENOMIC DNA]</scope>
</reference>
<keyword evidence="1" id="KW-1133">Transmembrane helix</keyword>
<protein>
    <submittedName>
        <fullName evidence="2">Uncharacterized protein</fullName>
    </submittedName>
</protein>
<evidence type="ECO:0000313" key="3">
    <source>
        <dbReference type="Proteomes" id="UP000176406"/>
    </source>
</evidence>
<dbReference type="EMBL" id="MHMG01000021">
    <property type="protein sequence ID" value="OGZ23292.1"/>
    <property type="molecule type" value="Genomic_DNA"/>
</dbReference>
<accession>A0A1G2ECF9</accession>
<organism evidence="2 3">
    <name type="scientific">Candidatus Nealsonbacteria bacterium RIFCSPLOWO2_01_FULL_41_9</name>
    <dbReference type="NCBI Taxonomy" id="1801671"/>
    <lineage>
        <taxon>Bacteria</taxon>
        <taxon>Candidatus Nealsoniibacteriota</taxon>
    </lineage>
</organism>
<keyword evidence="1" id="KW-0472">Membrane</keyword>
<evidence type="ECO:0000313" key="2">
    <source>
        <dbReference type="EMBL" id="OGZ23292.1"/>
    </source>
</evidence>
<dbReference type="Proteomes" id="UP000176406">
    <property type="component" value="Unassembled WGS sequence"/>
</dbReference>
<keyword evidence="1" id="KW-0812">Transmembrane</keyword>
<feature type="transmembrane region" description="Helical" evidence="1">
    <location>
        <begin position="20"/>
        <end position="40"/>
    </location>
</feature>